<evidence type="ECO:0000313" key="1">
    <source>
        <dbReference type="EMBL" id="TCJ23462.1"/>
    </source>
</evidence>
<dbReference type="GO" id="GO:0005737">
    <property type="term" value="C:cytoplasm"/>
    <property type="evidence" value="ECO:0007669"/>
    <property type="project" value="TreeGrafter"/>
</dbReference>
<sequence>MLDLDGVVYIGEQAVPGAAHAIADVRSRGTSVAFVTNNAARPPGVVARHLSDLGVAATAEDVVTSAQAAARLLRERWGAGARIFLCGGEGVDAALREAGLVPTESSSEAVAVVTGYGPDLPWRRILEASILVRGGMPWVATNADLTIPTSAGIGPGHGAVVRLIEEFSGVRAVVAGKPDRPLLDETVRRVGGHRPLMVGDRLDTDIEGARNAGIDSLLVLTGVSGLDDLVGAPPALRPTYLASDLHGLLVAHPVPSYDGGVALCGGWAARAVDGALVLSGEGTRDDWWRAVAGVAWQHLDATGQPLHVPEALRSVALGP</sequence>
<reference evidence="1 2" key="1">
    <citation type="submission" date="2019-03" db="EMBL/GenBank/DDBJ databases">
        <authorList>
            <person name="Kim M.K.M."/>
        </authorList>
    </citation>
    <scope>NUCLEOTIDE SEQUENCE [LARGE SCALE GENOMIC DNA]</scope>
    <source>
        <strain evidence="1 2">18JY15-6</strain>
    </source>
</reference>
<gene>
    <name evidence="1" type="ORF">EPD65_11350</name>
</gene>
<dbReference type="InterPro" id="IPR036412">
    <property type="entry name" value="HAD-like_sf"/>
</dbReference>
<comment type="caution">
    <text evidence="1">The sequence shown here is derived from an EMBL/GenBank/DDBJ whole genome shotgun (WGS) entry which is preliminary data.</text>
</comment>
<dbReference type="NCBIfam" id="TIGR01460">
    <property type="entry name" value="HAD-SF-IIA"/>
    <property type="match status" value="1"/>
</dbReference>
<keyword evidence="1" id="KW-0378">Hydrolase</keyword>
<dbReference type="PANTHER" id="PTHR19288:SF95">
    <property type="entry name" value="D-GLYCEROL 3-PHOSPHATE PHOSPHATASE"/>
    <property type="match status" value="1"/>
</dbReference>
<evidence type="ECO:0000313" key="2">
    <source>
        <dbReference type="Proteomes" id="UP000295453"/>
    </source>
</evidence>
<accession>A0A4V2NY28</accession>
<dbReference type="GO" id="GO:0016791">
    <property type="term" value="F:phosphatase activity"/>
    <property type="evidence" value="ECO:0007669"/>
    <property type="project" value="TreeGrafter"/>
</dbReference>
<dbReference type="InterPro" id="IPR006357">
    <property type="entry name" value="HAD-SF_hydro_IIA"/>
</dbReference>
<dbReference type="InterPro" id="IPR023214">
    <property type="entry name" value="HAD_sf"/>
</dbReference>
<dbReference type="PANTHER" id="PTHR19288">
    <property type="entry name" value="4-NITROPHENYLPHOSPHATASE-RELATED"/>
    <property type="match status" value="1"/>
</dbReference>
<keyword evidence="2" id="KW-1185">Reference proteome</keyword>
<dbReference type="Proteomes" id="UP000295453">
    <property type="component" value="Unassembled WGS sequence"/>
</dbReference>
<dbReference type="EMBL" id="SJZJ01000017">
    <property type="protein sequence ID" value="TCJ23462.1"/>
    <property type="molecule type" value="Genomic_DNA"/>
</dbReference>
<dbReference type="OrthoDB" id="9810449at2"/>
<dbReference type="AlphaFoldDB" id="A0A4V2NY28"/>
<name>A0A4V2NY28_9ACTN</name>
<dbReference type="Pfam" id="PF13344">
    <property type="entry name" value="Hydrolase_6"/>
    <property type="match status" value="1"/>
</dbReference>
<dbReference type="Gene3D" id="3.40.50.1000">
    <property type="entry name" value="HAD superfamily/HAD-like"/>
    <property type="match status" value="2"/>
</dbReference>
<dbReference type="SUPFAM" id="SSF56784">
    <property type="entry name" value="HAD-like"/>
    <property type="match status" value="1"/>
</dbReference>
<protein>
    <submittedName>
        <fullName evidence="1">HAD-IIA family hydrolase</fullName>
    </submittedName>
</protein>
<organism evidence="1 2">
    <name type="scientific">Nocardioides jejuensis</name>
    <dbReference type="NCBI Taxonomy" id="2502782"/>
    <lineage>
        <taxon>Bacteria</taxon>
        <taxon>Bacillati</taxon>
        <taxon>Actinomycetota</taxon>
        <taxon>Actinomycetes</taxon>
        <taxon>Propionibacteriales</taxon>
        <taxon>Nocardioidaceae</taxon>
        <taxon>Nocardioides</taxon>
    </lineage>
</organism>
<dbReference type="InterPro" id="IPR006439">
    <property type="entry name" value="HAD-SF_hydro_IA"/>
</dbReference>
<proteinExistence type="predicted"/>
<dbReference type="Pfam" id="PF13242">
    <property type="entry name" value="Hydrolase_like"/>
    <property type="match status" value="1"/>
</dbReference>
<dbReference type="NCBIfam" id="TIGR01549">
    <property type="entry name" value="HAD-SF-IA-v1"/>
    <property type="match status" value="1"/>
</dbReference>